<protein>
    <submittedName>
        <fullName evidence="1">Uncharacterized protein</fullName>
    </submittedName>
</protein>
<accession>A0ACC2DQF1</accession>
<dbReference type="Proteomes" id="UP001162992">
    <property type="component" value="Chromosome 5"/>
</dbReference>
<name>A0ACC2DQF1_DIPCM</name>
<keyword evidence="2" id="KW-1185">Reference proteome</keyword>
<evidence type="ECO:0000313" key="1">
    <source>
        <dbReference type="EMBL" id="KAJ7556434.1"/>
    </source>
</evidence>
<proteinExistence type="predicted"/>
<comment type="caution">
    <text evidence="1">The sequence shown here is derived from an EMBL/GenBank/DDBJ whole genome shotgun (WGS) entry which is preliminary data.</text>
</comment>
<evidence type="ECO:0000313" key="2">
    <source>
        <dbReference type="Proteomes" id="UP001162992"/>
    </source>
</evidence>
<reference evidence="2" key="1">
    <citation type="journal article" date="2024" name="Proc. Natl. Acad. Sci. U.S.A.">
        <title>Extraordinary preservation of gene collinearity over three hundred million years revealed in homosporous lycophytes.</title>
        <authorList>
            <person name="Li C."/>
            <person name="Wickell D."/>
            <person name="Kuo L.Y."/>
            <person name="Chen X."/>
            <person name="Nie B."/>
            <person name="Liao X."/>
            <person name="Peng D."/>
            <person name="Ji J."/>
            <person name="Jenkins J."/>
            <person name="Williams M."/>
            <person name="Shu S."/>
            <person name="Plott C."/>
            <person name="Barry K."/>
            <person name="Rajasekar S."/>
            <person name="Grimwood J."/>
            <person name="Han X."/>
            <person name="Sun S."/>
            <person name="Hou Z."/>
            <person name="He W."/>
            <person name="Dai G."/>
            <person name="Sun C."/>
            <person name="Schmutz J."/>
            <person name="Leebens-Mack J.H."/>
            <person name="Li F.W."/>
            <person name="Wang L."/>
        </authorList>
    </citation>
    <scope>NUCLEOTIDE SEQUENCE [LARGE SCALE GENOMIC DNA]</scope>
    <source>
        <strain evidence="2">cv. PW_Plant_1</strain>
    </source>
</reference>
<sequence>MDWSCGCLHTISSSSSASSSFLHLPVATASPALPSSSAADACGGPSLAPSGIGPDHHTSKSMQVTRNCGSREYMQEYKKEVAQTIWPFWKKKKGSSYELRALTRRILVLTKRRQLNQIFELVTNAKKENWKINRVTLNAVLEACVHCLDLDRAFQLYKHMLQPGGCGVDGVTYGILLKGLGEARRLDEAFELLESIDTGTAPGKPQLTAVHLNTLVNACADAGEALRARGVLIRYRPLVNSIGPSIFTYNLLIKGYSRSGSPLEALKVREEMHMYGIQPERLTFNSLILACVRGGDMDRAIQLMKEMKEEAHKLNSSKLLPDVVTYTTLIKGLAESGNIQSLLSMVDEMKNATNFVLDRIAYTSIIDALIIAGSPIEALTYLEELEKLAEQNRQLRPRAHAFLALMRVFAEKGDVEKVADLKHRMSTNAGGNISSENRQEANELLIEAAVAAKQIRLAEDVLRHLVGLKSGCHLSIRGCLAVIRLQALSKFEDNIFSPYILPKEISLQDSIRNIMLPYAKVKPLYGNLRLADVVMRFFKESVIPIVDTFGKCIGVVHSADCYEINARLSDIMRAPPPTISSSASVEKALSLLLEAKVDLLVVVSANSSYYGSQPVNEQAVGFFRKDAVLHPLSV</sequence>
<organism evidence="1 2">
    <name type="scientific">Diphasiastrum complanatum</name>
    <name type="common">Issler's clubmoss</name>
    <name type="synonym">Lycopodium complanatum</name>
    <dbReference type="NCBI Taxonomy" id="34168"/>
    <lineage>
        <taxon>Eukaryota</taxon>
        <taxon>Viridiplantae</taxon>
        <taxon>Streptophyta</taxon>
        <taxon>Embryophyta</taxon>
        <taxon>Tracheophyta</taxon>
        <taxon>Lycopodiopsida</taxon>
        <taxon>Lycopodiales</taxon>
        <taxon>Lycopodiaceae</taxon>
        <taxon>Lycopodioideae</taxon>
        <taxon>Diphasiastrum</taxon>
    </lineage>
</organism>
<dbReference type="EMBL" id="CM055096">
    <property type="protein sequence ID" value="KAJ7556434.1"/>
    <property type="molecule type" value="Genomic_DNA"/>
</dbReference>
<gene>
    <name evidence="1" type="ORF">O6H91_05G083500</name>
</gene>